<dbReference type="Pfam" id="PF12511">
    <property type="entry name" value="DUF3716"/>
    <property type="match status" value="1"/>
</dbReference>
<sequence>MASSQQSSDFRSAVDAAAVDWYAERHATPNGPRSNRWFFPFHPQKPASLTLKQEISRPPGQGHAEPSGPHINSDITAWQTALQSLPADFQNQPEPVHPLPAALSGQPTLRPVEWNPYRHQGSFVPRTAHDFASMMIYICGQINPNPCRNCLLKNGPFAHCIVSPPEVLANSTIRHACANCTYQNQYKKCTNDPITEEEMARSMMAKGNGQPRASPLMPRKPKVPGPSRPPKKSTVYQQPQHHQYMVRKQTPQSSGADTFADKLRQARALSPRARRRMKAEALQWQAAIATVEAERTRSAAEPNPNPTKHRGMYTNAASAPPTRLSGHSARFVPFPSTEEGLHDMENEDDTEISEYGGAEGDTWTGFDDSEVAIKPLR</sequence>
<gene>
    <name evidence="2" type="ORF">SUNI508_00846</name>
</gene>
<feature type="region of interest" description="Disordered" evidence="1">
    <location>
        <begin position="204"/>
        <end position="242"/>
    </location>
</feature>
<evidence type="ECO:0000256" key="1">
    <source>
        <dbReference type="SAM" id="MobiDB-lite"/>
    </source>
</evidence>
<reference evidence="2 3" key="1">
    <citation type="journal article" date="2024" name="J. Plant Pathol.">
        <title>Sequence and assembly of the genome of Seiridium unicorne, isolate CBS 538.82, causal agent of cypress canker disease.</title>
        <authorList>
            <person name="Scali E."/>
            <person name="Rocca G.D."/>
            <person name="Danti R."/>
            <person name="Garbelotto M."/>
            <person name="Barberini S."/>
            <person name="Baroncelli R."/>
            <person name="Emiliani G."/>
        </authorList>
    </citation>
    <scope>NUCLEOTIDE SEQUENCE [LARGE SCALE GENOMIC DNA]</scope>
    <source>
        <strain evidence="2 3">BM-138-508</strain>
    </source>
</reference>
<name>A0ABR2V1F7_9PEZI</name>
<feature type="region of interest" description="Disordered" evidence="1">
    <location>
        <begin position="293"/>
        <end position="312"/>
    </location>
</feature>
<dbReference type="InterPro" id="IPR022190">
    <property type="entry name" value="DUF3716"/>
</dbReference>
<organism evidence="2 3">
    <name type="scientific">Seiridium unicorne</name>
    <dbReference type="NCBI Taxonomy" id="138068"/>
    <lineage>
        <taxon>Eukaryota</taxon>
        <taxon>Fungi</taxon>
        <taxon>Dikarya</taxon>
        <taxon>Ascomycota</taxon>
        <taxon>Pezizomycotina</taxon>
        <taxon>Sordariomycetes</taxon>
        <taxon>Xylariomycetidae</taxon>
        <taxon>Amphisphaeriales</taxon>
        <taxon>Sporocadaceae</taxon>
        <taxon>Seiridium</taxon>
    </lineage>
</organism>
<evidence type="ECO:0000313" key="3">
    <source>
        <dbReference type="Proteomes" id="UP001408356"/>
    </source>
</evidence>
<protein>
    <submittedName>
        <fullName evidence="2">Uncharacterized protein</fullName>
    </submittedName>
</protein>
<accession>A0ABR2V1F7</accession>
<evidence type="ECO:0000313" key="2">
    <source>
        <dbReference type="EMBL" id="KAK9420755.1"/>
    </source>
</evidence>
<dbReference type="Proteomes" id="UP001408356">
    <property type="component" value="Unassembled WGS sequence"/>
</dbReference>
<proteinExistence type="predicted"/>
<dbReference type="EMBL" id="JARVKF010000223">
    <property type="protein sequence ID" value="KAK9420755.1"/>
    <property type="molecule type" value="Genomic_DNA"/>
</dbReference>
<feature type="region of interest" description="Disordered" evidence="1">
    <location>
        <begin position="335"/>
        <end position="377"/>
    </location>
</feature>
<comment type="caution">
    <text evidence="2">The sequence shown here is derived from an EMBL/GenBank/DDBJ whole genome shotgun (WGS) entry which is preliminary data.</text>
</comment>
<keyword evidence="3" id="KW-1185">Reference proteome</keyword>